<dbReference type="PANTHER" id="PTHR21198:SF7">
    <property type="entry name" value="ASPARTATE-GLUTAMATE RACEMASE FAMILY"/>
    <property type="match status" value="1"/>
</dbReference>
<reference evidence="3" key="1">
    <citation type="submission" date="2022-11" db="EMBL/GenBank/DDBJ databases">
        <title>Draft genome sequence of Hoeflea poritis E7-10 and Hoeflea prorocentri PM5-8, separated from scleractinian coral Porites lutea and marine dinoflagellate.</title>
        <authorList>
            <person name="Zhang G."/>
            <person name="Wei Q."/>
            <person name="Cai L."/>
        </authorList>
    </citation>
    <scope>NUCLEOTIDE SEQUENCE</scope>
    <source>
        <strain evidence="3">PM5-8</strain>
    </source>
</reference>
<dbReference type="EMBL" id="JAPJZI010000002">
    <property type="protein sequence ID" value="MDA5401250.1"/>
    <property type="molecule type" value="Genomic_DNA"/>
</dbReference>
<protein>
    <submittedName>
        <fullName evidence="3">Aspartate/glutamate racemase family protein</fullName>
    </submittedName>
</protein>
<organism evidence="3 4">
    <name type="scientific">Hoeflea prorocentri</name>
    <dbReference type="NCBI Taxonomy" id="1922333"/>
    <lineage>
        <taxon>Bacteria</taxon>
        <taxon>Pseudomonadati</taxon>
        <taxon>Pseudomonadota</taxon>
        <taxon>Alphaproteobacteria</taxon>
        <taxon>Hyphomicrobiales</taxon>
        <taxon>Rhizobiaceae</taxon>
        <taxon>Hoeflea</taxon>
    </lineage>
</organism>
<dbReference type="NCBIfam" id="TIGR00035">
    <property type="entry name" value="asp_race"/>
    <property type="match status" value="1"/>
</dbReference>
<dbReference type="InterPro" id="IPR001920">
    <property type="entry name" value="Asp/Glu_race"/>
</dbReference>
<dbReference type="AlphaFoldDB" id="A0A9X3UN53"/>
<dbReference type="InterPro" id="IPR004380">
    <property type="entry name" value="Asp_race"/>
</dbReference>
<dbReference type="RefSeq" id="WP_267993244.1">
    <property type="nucleotide sequence ID" value="NZ_JAPJZI010000002.1"/>
</dbReference>
<dbReference type="GO" id="GO:0047661">
    <property type="term" value="F:amino-acid racemase activity"/>
    <property type="evidence" value="ECO:0007669"/>
    <property type="project" value="InterPro"/>
</dbReference>
<keyword evidence="4" id="KW-1185">Reference proteome</keyword>
<dbReference type="Proteomes" id="UP001151234">
    <property type="component" value="Unassembled WGS sequence"/>
</dbReference>
<proteinExistence type="inferred from homology"/>
<accession>A0A9X3UN53</accession>
<evidence type="ECO:0000313" key="3">
    <source>
        <dbReference type="EMBL" id="MDA5401250.1"/>
    </source>
</evidence>
<dbReference type="PANTHER" id="PTHR21198">
    <property type="entry name" value="GLUTAMATE RACEMASE"/>
    <property type="match status" value="1"/>
</dbReference>
<dbReference type="Pfam" id="PF01177">
    <property type="entry name" value="Asp_Glu_race"/>
    <property type="match status" value="1"/>
</dbReference>
<sequence>MKLIGLIGGMSWESTAIYYRLMNEEVKRRLGGLHSARILLHSVNFHEIEQRQHSGDWQGTAEILSKAASGLKAAGADFLVIATNTMHKVADEVETGSGLPVLHIADATGKALVEDGRRRVGLLGTRFTMEEDFYADRLRSAFGLDVVVPNSKERDAIHRIIYEELCLGEVRADARRFFHAAIDDLRGDGCDCIILGCTELTMAVDETNSALPLYDTTALHAVAAVEQALKVRQHFS</sequence>
<evidence type="ECO:0000256" key="1">
    <source>
        <dbReference type="ARBA" id="ARBA00007847"/>
    </source>
</evidence>
<evidence type="ECO:0000313" key="4">
    <source>
        <dbReference type="Proteomes" id="UP001151234"/>
    </source>
</evidence>
<dbReference type="Gene3D" id="3.40.50.1860">
    <property type="match status" value="2"/>
</dbReference>
<evidence type="ECO:0000256" key="2">
    <source>
        <dbReference type="ARBA" id="ARBA00023235"/>
    </source>
</evidence>
<name>A0A9X3UN53_9HYPH</name>
<keyword evidence="2" id="KW-0413">Isomerase</keyword>
<dbReference type="SUPFAM" id="SSF53681">
    <property type="entry name" value="Aspartate/glutamate racemase"/>
    <property type="match status" value="2"/>
</dbReference>
<comment type="caution">
    <text evidence="3">The sequence shown here is derived from an EMBL/GenBank/DDBJ whole genome shotgun (WGS) entry which is preliminary data.</text>
</comment>
<comment type="similarity">
    <text evidence="1">Belongs to the aspartate/glutamate racemases family.</text>
</comment>
<gene>
    <name evidence="3" type="ORF">OQ273_21940</name>
</gene>
<dbReference type="InterPro" id="IPR015942">
    <property type="entry name" value="Asp/Glu/hydantoin_racemase"/>
</dbReference>